<dbReference type="InterPro" id="IPR050815">
    <property type="entry name" value="TF_fung"/>
</dbReference>
<name>A0A9P4JNC0_9PLEO</name>
<dbReference type="Pfam" id="PF00172">
    <property type="entry name" value="Zn_clus"/>
    <property type="match status" value="1"/>
</dbReference>
<dbReference type="CDD" id="cd00067">
    <property type="entry name" value="GAL4"/>
    <property type="match status" value="1"/>
</dbReference>
<dbReference type="EMBL" id="ML993944">
    <property type="protein sequence ID" value="KAF2202245.1"/>
    <property type="molecule type" value="Genomic_DNA"/>
</dbReference>
<dbReference type="AlphaFoldDB" id="A0A9P4JNC0"/>
<reference evidence="7" key="1">
    <citation type="journal article" date="2020" name="Stud. Mycol.">
        <title>101 Dothideomycetes genomes: a test case for predicting lifestyles and emergence of pathogens.</title>
        <authorList>
            <person name="Haridas S."/>
            <person name="Albert R."/>
            <person name="Binder M."/>
            <person name="Bloem J."/>
            <person name="Labutti K."/>
            <person name="Salamov A."/>
            <person name="Andreopoulos B."/>
            <person name="Baker S."/>
            <person name="Barry K."/>
            <person name="Bills G."/>
            <person name="Bluhm B."/>
            <person name="Cannon C."/>
            <person name="Castanera R."/>
            <person name="Culley D."/>
            <person name="Daum C."/>
            <person name="Ezra D."/>
            <person name="Gonzalez J."/>
            <person name="Henrissat B."/>
            <person name="Kuo A."/>
            <person name="Liang C."/>
            <person name="Lipzen A."/>
            <person name="Lutzoni F."/>
            <person name="Magnuson J."/>
            <person name="Mondo S."/>
            <person name="Nolan M."/>
            <person name="Ohm R."/>
            <person name="Pangilinan J."/>
            <person name="Park H.-J."/>
            <person name="Ramirez L."/>
            <person name="Alfaro M."/>
            <person name="Sun H."/>
            <person name="Tritt A."/>
            <person name="Yoshinaga Y."/>
            <person name="Zwiers L.-H."/>
            <person name="Turgeon B."/>
            <person name="Goodwin S."/>
            <person name="Spatafora J."/>
            <person name="Crous P."/>
            <person name="Grigoriev I."/>
        </authorList>
    </citation>
    <scope>NUCLEOTIDE SEQUENCE</scope>
    <source>
        <strain evidence="7">ATCC 74209</strain>
    </source>
</reference>
<keyword evidence="2" id="KW-0479">Metal-binding</keyword>
<dbReference type="CDD" id="cd12148">
    <property type="entry name" value="fungal_TF_MHR"/>
    <property type="match status" value="1"/>
</dbReference>
<comment type="subcellular location">
    <subcellularLocation>
        <location evidence="1">Nucleus</location>
    </subcellularLocation>
</comment>
<dbReference type="InterPro" id="IPR001138">
    <property type="entry name" value="Zn2Cys6_DnaBD"/>
</dbReference>
<protein>
    <recommendedName>
        <fullName evidence="6">Zn(2)-C6 fungal-type domain-containing protein</fullName>
    </recommendedName>
</protein>
<dbReference type="SMART" id="SM00066">
    <property type="entry name" value="GAL4"/>
    <property type="match status" value="1"/>
</dbReference>
<dbReference type="Pfam" id="PF04082">
    <property type="entry name" value="Fungal_trans"/>
    <property type="match status" value="1"/>
</dbReference>
<dbReference type="Proteomes" id="UP000799536">
    <property type="component" value="Unassembled WGS sequence"/>
</dbReference>
<dbReference type="Gene3D" id="4.10.240.10">
    <property type="entry name" value="Zn(2)-C6 fungal-type DNA-binding domain"/>
    <property type="match status" value="1"/>
</dbReference>
<dbReference type="PANTHER" id="PTHR47338">
    <property type="entry name" value="ZN(II)2CYS6 TRANSCRIPTION FACTOR (EUROFUNG)-RELATED"/>
    <property type="match status" value="1"/>
</dbReference>
<evidence type="ECO:0000256" key="4">
    <source>
        <dbReference type="ARBA" id="ARBA00023163"/>
    </source>
</evidence>
<dbReference type="SUPFAM" id="SSF57701">
    <property type="entry name" value="Zn2/Cys6 DNA-binding domain"/>
    <property type="match status" value="1"/>
</dbReference>
<evidence type="ECO:0000256" key="1">
    <source>
        <dbReference type="ARBA" id="ARBA00004123"/>
    </source>
</evidence>
<evidence type="ECO:0000313" key="7">
    <source>
        <dbReference type="EMBL" id="KAF2202245.1"/>
    </source>
</evidence>
<dbReference type="GO" id="GO:0008270">
    <property type="term" value="F:zinc ion binding"/>
    <property type="evidence" value="ECO:0007669"/>
    <property type="project" value="InterPro"/>
</dbReference>
<dbReference type="PROSITE" id="PS00463">
    <property type="entry name" value="ZN2_CY6_FUNGAL_1"/>
    <property type="match status" value="1"/>
</dbReference>
<dbReference type="InterPro" id="IPR036864">
    <property type="entry name" value="Zn2-C6_fun-type_DNA-bd_sf"/>
</dbReference>
<dbReference type="GO" id="GO:0003677">
    <property type="term" value="F:DNA binding"/>
    <property type="evidence" value="ECO:0007669"/>
    <property type="project" value="InterPro"/>
</dbReference>
<evidence type="ECO:0000313" key="8">
    <source>
        <dbReference type="Proteomes" id="UP000799536"/>
    </source>
</evidence>
<evidence type="ECO:0000259" key="6">
    <source>
        <dbReference type="PROSITE" id="PS50048"/>
    </source>
</evidence>
<feature type="domain" description="Zn(2)-C6 fungal-type" evidence="6">
    <location>
        <begin position="15"/>
        <end position="45"/>
    </location>
</feature>
<comment type="caution">
    <text evidence="7">The sequence shown here is derived from an EMBL/GenBank/DDBJ whole genome shotgun (WGS) entry which is preliminary data.</text>
</comment>
<dbReference type="InterPro" id="IPR007219">
    <property type="entry name" value="XnlR_reg_dom"/>
</dbReference>
<sequence length="598" mass="67893">MSDHVSGGRMLNKAVCFLCRQRKTRCNRNIPECDSCSKAGVECQYVQVKRKPGLRAGYVSTLEERLTKLEKEFQEMKVDGIRAVPAVNVSSSASIAAPSAHVTPDRPAEATSRSVRYTPLDFDPLTANVLNELCAVWFEKYHSWFPILHGPSLMDVLQTAPVLSNTAHYNVFKAIAAVTIPHSYRSDSLTNDQRRQCSEELRGQVVMDSISQLSLQSLQALLILTIRDYGSGRLSECWNLVALAKRMSTQLGYRDMVANYCDNFNQLSTIPPRILPLPVSLVNKEERIRAYWMVEVLDGSSTLGAAWNLNISRPENTALLPCSDTVFTFPEALISVWSFGEAEISSAHSWYVILVTRELWHVHCFLQKTFDTHSATERVRWQTECKGVDQQLVEWRTKFEEAIMQVRAESGNTYDPNVIQTQCIMDLAIISLYQRLALPPAGLEEAQEPWYHAIQRCLDACGDMTTVLRVVDDANLENMNPLIIPCIFVASRFLVVHAKWLNVEIPRNLDLLVYSLKTCGLRWSLARRLERVIRTATAEQKLPSSMSSLPVQFYDLQYSYYDIDESIRIWAEGLHPWMHLAGLEQRVLDQSSFMFPNA</sequence>
<accession>A0A9P4JNC0</accession>
<dbReference type="GO" id="GO:0000981">
    <property type="term" value="F:DNA-binding transcription factor activity, RNA polymerase II-specific"/>
    <property type="evidence" value="ECO:0007669"/>
    <property type="project" value="InterPro"/>
</dbReference>
<dbReference type="GO" id="GO:0005634">
    <property type="term" value="C:nucleus"/>
    <property type="evidence" value="ECO:0007669"/>
    <property type="project" value="UniProtKB-SubCell"/>
</dbReference>
<evidence type="ECO:0000256" key="2">
    <source>
        <dbReference type="ARBA" id="ARBA00022723"/>
    </source>
</evidence>
<evidence type="ECO:0000256" key="5">
    <source>
        <dbReference type="ARBA" id="ARBA00023242"/>
    </source>
</evidence>
<proteinExistence type="predicted"/>
<dbReference type="PROSITE" id="PS50048">
    <property type="entry name" value="ZN2_CY6_FUNGAL_2"/>
    <property type="match status" value="1"/>
</dbReference>
<evidence type="ECO:0000256" key="3">
    <source>
        <dbReference type="ARBA" id="ARBA00023015"/>
    </source>
</evidence>
<dbReference type="OrthoDB" id="3862662at2759"/>
<organism evidence="7 8">
    <name type="scientific">Delitschia confertaspora ATCC 74209</name>
    <dbReference type="NCBI Taxonomy" id="1513339"/>
    <lineage>
        <taxon>Eukaryota</taxon>
        <taxon>Fungi</taxon>
        <taxon>Dikarya</taxon>
        <taxon>Ascomycota</taxon>
        <taxon>Pezizomycotina</taxon>
        <taxon>Dothideomycetes</taxon>
        <taxon>Pleosporomycetidae</taxon>
        <taxon>Pleosporales</taxon>
        <taxon>Delitschiaceae</taxon>
        <taxon>Delitschia</taxon>
    </lineage>
</organism>
<gene>
    <name evidence="7" type="ORF">GQ43DRAFT_392578</name>
</gene>
<keyword evidence="5" id="KW-0539">Nucleus</keyword>
<keyword evidence="4" id="KW-0804">Transcription</keyword>
<keyword evidence="8" id="KW-1185">Reference proteome</keyword>
<dbReference type="PANTHER" id="PTHR47338:SF20">
    <property type="entry name" value="ZN(II)2CYS6 TRANSCRIPTION FACTOR (EUROFUNG)"/>
    <property type="match status" value="1"/>
</dbReference>
<dbReference type="GO" id="GO:0006351">
    <property type="term" value="P:DNA-templated transcription"/>
    <property type="evidence" value="ECO:0007669"/>
    <property type="project" value="InterPro"/>
</dbReference>
<keyword evidence="3" id="KW-0805">Transcription regulation</keyword>